<gene>
    <name evidence="1" type="ORF">RMCB_1459</name>
</gene>
<dbReference type="AlphaFoldDB" id="A0A117I4R4"/>
<dbReference type="RefSeq" id="WP_062828337.1">
    <property type="nucleotide sequence ID" value="NZ_BCSX01000018.1"/>
</dbReference>
<dbReference type="SUPFAM" id="SSF56112">
    <property type="entry name" value="Protein kinase-like (PK-like)"/>
    <property type="match status" value="1"/>
</dbReference>
<sequence length="297" mass="33780">MIDLPDAVRAMAVRGPQWQDWVDRLPRLLRAQLDDWALTPDGAPMHGFCSIVVPVRSRDTGPAVLKIALPDEESEHEHLALRRWGGDGAVRLLRAEPHRRALLLERLQPRDLKELWDIEACEIVASLYRRIHVPALPQLRRLPALVERWTADLTALPRNAPVPRRLVEQAITLGTELVADPAASATLIHSDLHYENVLAAEREPWLVIDPKPISGDPHYEIAPMLWNRWAELAGYVRDGVRRRFYALVDAAELDTDRARAWVVVRTMHNAMWELTEQAEPDPDWLTTCVTIAKAVQD</sequence>
<name>A0A117I4R4_9MYCO</name>
<dbReference type="EMBL" id="BCSX01000018">
    <property type="protein sequence ID" value="GAS87363.1"/>
    <property type="molecule type" value="Genomic_DNA"/>
</dbReference>
<dbReference type="OrthoDB" id="3638028at2"/>
<keyword evidence="1" id="KW-0808">Transferase</keyword>
<dbReference type="GO" id="GO:0019748">
    <property type="term" value="P:secondary metabolic process"/>
    <property type="evidence" value="ECO:0007669"/>
    <property type="project" value="InterPro"/>
</dbReference>
<evidence type="ECO:0000313" key="2">
    <source>
        <dbReference type="Proteomes" id="UP000069620"/>
    </source>
</evidence>
<accession>A0A117I4R4</accession>
<protein>
    <submittedName>
        <fullName evidence="1">Aminoglycoside/hydroxyurea antibiotic resistance kinase</fullName>
    </submittedName>
</protein>
<keyword evidence="2" id="KW-1185">Reference proteome</keyword>
<reference evidence="2" key="2">
    <citation type="submission" date="2016-02" db="EMBL/GenBank/DDBJ databases">
        <title>Draft genome sequence of five rapidly growing Mycobacterium species.</title>
        <authorList>
            <person name="Katahira K."/>
            <person name="Gotou Y."/>
            <person name="Iida K."/>
            <person name="Ogura Y."/>
            <person name="Hayashi T."/>
        </authorList>
    </citation>
    <scope>NUCLEOTIDE SEQUENCE [LARGE SCALE GENOMIC DNA]</scope>
    <source>
        <strain evidence="2">JCM15654</strain>
    </source>
</reference>
<evidence type="ECO:0000313" key="1">
    <source>
        <dbReference type="EMBL" id="GAS87363.1"/>
    </source>
</evidence>
<dbReference type="Proteomes" id="UP000069620">
    <property type="component" value="Unassembled WGS sequence"/>
</dbReference>
<dbReference type="Pfam" id="PF04655">
    <property type="entry name" value="APH_6_hur"/>
    <property type="match status" value="1"/>
</dbReference>
<dbReference type="STRING" id="146020.RMCB_1459"/>
<dbReference type="Gene3D" id="3.90.1200.10">
    <property type="match status" value="1"/>
</dbReference>
<proteinExistence type="predicted"/>
<dbReference type="InterPro" id="IPR011009">
    <property type="entry name" value="Kinase-like_dom_sf"/>
</dbReference>
<dbReference type="GO" id="GO:0016301">
    <property type="term" value="F:kinase activity"/>
    <property type="evidence" value="ECO:0007669"/>
    <property type="project" value="UniProtKB-KW"/>
</dbReference>
<comment type="caution">
    <text evidence="1">The sequence shown here is derived from an EMBL/GenBank/DDBJ whole genome shotgun (WGS) entry which is preliminary data.</text>
</comment>
<organism evidence="1 2">
    <name type="scientific">Mycolicibacterium brisbanense</name>
    <dbReference type="NCBI Taxonomy" id="146020"/>
    <lineage>
        <taxon>Bacteria</taxon>
        <taxon>Bacillati</taxon>
        <taxon>Actinomycetota</taxon>
        <taxon>Actinomycetes</taxon>
        <taxon>Mycobacteriales</taxon>
        <taxon>Mycobacteriaceae</taxon>
        <taxon>Mycolicibacterium</taxon>
    </lineage>
</organism>
<reference evidence="2" key="1">
    <citation type="journal article" date="2016" name="Genome Announc.">
        <title>Draft Genome Sequences of Five Rapidly Growing Mycobacterium Species, M. thermoresistibile, M. fortuitum subsp. acetamidolyticum, M. canariasense, M. brisbanense, and M. novocastrense.</title>
        <authorList>
            <person name="Katahira K."/>
            <person name="Ogura Y."/>
            <person name="Gotoh Y."/>
            <person name="Hayashi T."/>
        </authorList>
    </citation>
    <scope>NUCLEOTIDE SEQUENCE [LARGE SCALE GENOMIC DNA]</scope>
    <source>
        <strain evidence="2">JCM15654</strain>
    </source>
</reference>
<keyword evidence="1" id="KW-0418">Kinase</keyword>
<dbReference type="InterPro" id="IPR006748">
    <property type="entry name" value="NH2Glyco/OHUrea_AB-resist_kin"/>
</dbReference>
<dbReference type="GO" id="GO:0016773">
    <property type="term" value="F:phosphotransferase activity, alcohol group as acceptor"/>
    <property type="evidence" value="ECO:0007669"/>
    <property type="project" value="InterPro"/>
</dbReference>